<protein>
    <submittedName>
        <fullName evidence="1">Uncharacterized protein</fullName>
    </submittedName>
</protein>
<dbReference type="EMBL" id="LAZR01023400">
    <property type="protein sequence ID" value="KKL78628.1"/>
    <property type="molecule type" value="Genomic_DNA"/>
</dbReference>
<gene>
    <name evidence="1" type="ORF">LCGC14_2022970</name>
</gene>
<proteinExistence type="predicted"/>
<organism evidence="1">
    <name type="scientific">marine sediment metagenome</name>
    <dbReference type="NCBI Taxonomy" id="412755"/>
    <lineage>
        <taxon>unclassified sequences</taxon>
        <taxon>metagenomes</taxon>
        <taxon>ecological metagenomes</taxon>
    </lineage>
</organism>
<comment type="caution">
    <text evidence="1">The sequence shown here is derived from an EMBL/GenBank/DDBJ whole genome shotgun (WGS) entry which is preliminary data.</text>
</comment>
<sequence>CRRFVDLLDTAIDDDGRDLGLARHKAALAAHRLRLHGEAR</sequence>
<reference evidence="1" key="1">
    <citation type="journal article" date="2015" name="Nature">
        <title>Complex archaea that bridge the gap between prokaryotes and eukaryotes.</title>
        <authorList>
            <person name="Spang A."/>
            <person name="Saw J.H."/>
            <person name="Jorgensen S.L."/>
            <person name="Zaremba-Niedzwiedzka K."/>
            <person name="Martijn J."/>
            <person name="Lind A.E."/>
            <person name="van Eijk R."/>
            <person name="Schleper C."/>
            <person name="Guy L."/>
            <person name="Ettema T.J."/>
        </authorList>
    </citation>
    <scope>NUCLEOTIDE SEQUENCE</scope>
</reference>
<evidence type="ECO:0000313" key="1">
    <source>
        <dbReference type="EMBL" id="KKL78628.1"/>
    </source>
</evidence>
<accession>A0A0F9EWZ9</accession>
<dbReference type="AlphaFoldDB" id="A0A0F9EWZ9"/>
<feature type="non-terminal residue" evidence="1">
    <location>
        <position position="1"/>
    </location>
</feature>
<name>A0A0F9EWZ9_9ZZZZ</name>